<sequence length="110" mass="13025">MDLLKFLWFCLWNLRFERQASHCTLRLQGLNLALDTEGNVRIWANRDLRLNARYLLHQCEPHFDPDAFLEGHGERQRQAIEQIESSPCHARPRREWGTSATLLQNVRVDN</sequence>
<reference evidence="1 2" key="1">
    <citation type="journal article" date="2021" name="Genome Biol. Evol.">
        <title>Complete Genome Sequencing of a Novel Gloeobacter Species from a Waterfall Cave in Mexico.</title>
        <authorList>
            <person name="Saw J.H."/>
            <person name="Cardona T."/>
            <person name="Montejano G."/>
        </authorList>
    </citation>
    <scope>NUCLEOTIDE SEQUENCE [LARGE SCALE GENOMIC DNA]</scope>
    <source>
        <strain evidence="1">MG652769</strain>
    </source>
</reference>
<dbReference type="EMBL" id="CP063845">
    <property type="protein sequence ID" value="UFP95463.1"/>
    <property type="molecule type" value="Genomic_DNA"/>
</dbReference>
<name>A0ABY3PPK0_9CYAN</name>
<evidence type="ECO:0000313" key="1">
    <source>
        <dbReference type="EMBL" id="UFP95463.1"/>
    </source>
</evidence>
<keyword evidence="2" id="KW-1185">Reference proteome</keyword>
<dbReference type="Proteomes" id="UP001054846">
    <property type="component" value="Chromosome"/>
</dbReference>
<protein>
    <recommendedName>
        <fullName evidence="3">Secreted protein</fullName>
    </recommendedName>
</protein>
<organism evidence="1 2">
    <name type="scientific">Gloeobacter morelensis MG652769</name>
    <dbReference type="NCBI Taxonomy" id="2781736"/>
    <lineage>
        <taxon>Bacteria</taxon>
        <taxon>Bacillati</taxon>
        <taxon>Cyanobacteriota</taxon>
        <taxon>Cyanophyceae</taxon>
        <taxon>Gloeobacterales</taxon>
        <taxon>Gloeobacteraceae</taxon>
        <taxon>Gloeobacter</taxon>
        <taxon>Gloeobacter morelensis</taxon>
    </lineage>
</organism>
<proteinExistence type="predicted"/>
<evidence type="ECO:0008006" key="3">
    <source>
        <dbReference type="Google" id="ProtNLM"/>
    </source>
</evidence>
<accession>A0ABY3PPK0</accession>
<gene>
    <name evidence="1" type="ORF">ISF26_04220</name>
</gene>
<evidence type="ECO:0000313" key="2">
    <source>
        <dbReference type="Proteomes" id="UP001054846"/>
    </source>
</evidence>
<dbReference type="RefSeq" id="WP_230842691.1">
    <property type="nucleotide sequence ID" value="NZ_CP063845.1"/>
</dbReference>